<keyword evidence="2" id="KW-1185">Reference proteome</keyword>
<gene>
    <name evidence="1" type="ORF">CHS0354_019549</name>
</gene>
<dbReference type="EMBL" id="JAEAOA010001196">
    <property type="protein sequence ID" value="KAK3591777.1"/>
    <property type="molecule type" value="Genomic_DNA"/>
</dbReference>
<reference evidence="1" key="2">
    <citation type="journal article" date="2021" name="Genome Biol. Evol.">
        <title>Developing a high-quality reference genome for a parasitic bivalve with doubly uniparental inheritance (Bivalvia: Unionida).</title>
        <authorList>
            <person name="Smith C.H."/>
        </authorList>
    </citation>
    <scope>NUCLEOTIDE SEQUENCE</scope>
    <source>
        <strain evidence="1">CHS0354</strain>
        <tissue evidence="1">Mantle</tissue>
    </source>
</reference>
<dbReference type="Proteomes" id="UP001195483">
    <property type="component" value="Unassembled WGS sequence"/>
</dbReference>
<evidence type="ECO:0000313" key="1">
    <source>
        <dbReference type="EMBL" id="KAK3591777.1"/>
    </source>
</evidence>
<proteinExistence type="predicted"/>
<reference evidence="1" key="1">
    <citation type="journal article" date="2021" name="Genome Biol. Evol.">
        <title>A High-Quality Reference Genome for a Parasitic Bivalve with Doubly Uniparental Inheritance (Bivalvia: Unionida).</title>
        <authorList>
            <person name="Smith C.H."/>
        </authorList>
    </citation>
    <scope>NUCLEOTIDE SEQUENCE</scope>
    <source>
        <strain evidence="1">CHS0354</strain>
    </source>
</reference>
<reference evidence="1" key="3">
    <citation type="submission" date="2023-05" db="EMBL/GenBank/DDBJ databases">
        <authorList>
            <person name="Smith C.H."/>
        </authorList>
    </citation>
    <scope>NUCLEOTIDE SEQUENCE</scope>
    <source>
        <strain evidence="1">CHS0354</strain>
        <tissue evidence="1">Mantle</tissue>
    </source>
</reference>
<name>A0AAE0SH00_9BIVA</name>
<protein>
    <submittedName>
        <fullName evidence="1">Uncharacterized protein</fullName>
    </submittedName>
</protein>
<sequence length="152" mass="17121">MSLFPTLESQVKHYGISTWMFGYSLGGHVDPDTFKYLGEDPCLFYDKKDAAGGGIIVRRTDFTLETIMRPWVSCALSFGCMVTSRSKELFDCPAIDGLTPLGSCHRFDQAILGIILYRVYGRDDVLEFPLGLVSAIKQSSEYFLYLENQGYK</sequence>
<evidence type="ECO:0000313" key="2">
    <source>
        <dbReference type="Proteomes" id="UP001195483"/>
    </source>
</evidence>
<accession>A0AAE0SH00</accession>
<comment type="caution">
    <text evidence="1">The sequence shown here is derived from an EMBL/GenBank/DDBJ whole genome shotgun (WGS) entry which is preliminary data.</text>
</comment>
<organism evidence="1 2">
    <name type="scientific">Potamilus streckersoni</name>
    <dbReference type="NCBI Taxonomy" id="2493646"/>
    <lineage>
        <taxon>Eukaryota</taxon>
        <taxon>Metazoa</taxon>
        <taxon>Spiralia</taxon>
        <taxon>Lophotrochozoa</taxon>
        <taxon>Mollusca</taxon>
        <taxon>Bivalvia</taxon>
        <taxon>Autobranchia</taxon>
        <taxon>Heteroconchia</taxon>
        <taxon>Palaeoheterodonta</taxon>
        <taxon>Unionida</taxon>
        <taxon>Unionoidea</taxon>
        <taxon>Unionidae</taxon>
        <taxon>Ambleminae</taxon>
        <taxon>Lampsilini</taxon>
        <taxon>Potamilus</taxon>
    </lineage>
</organism>
<dbReference type="AlphaFoldDB" id="A0AAE0SH00"/>